<feature type="non-terminal residue" evidence="1">
    <location>
        <position position="1"/>
    </location>
</feature>
<accession>A0ABD2G520</accession>
<evidence type="ECO:0000313" key="2">
    <source>
        <dbReference type="Proteomes" id="UP001619887"/>
    </source>
</evidence>
<name>A0ABD2G520_PAGBO</name>
<protein>
    <submittedName>
        <fullName evidence="1">Uncharacterized protein</fullName>
    </submittedName>
</protein>
<reference evidence="1 2" key="2">
    <citation type="journal article" date="2024" name="G3 (Bethesda)">
        <title>The genome of the cryopelagic Antarctic bald notothen, Trematomus borchgrevinki.</title>
        <authorList>
            <person name="Rayamajhi N."/>
            <person name="Rivera-Colon A.G."/>
            <person name="Minhas B.F."/>
            <person name="Cheng C.C."/>
            <person name="Catchen J.M."/>
        </authorList>
    </citation>
    <scope>NUCLEOTIDE SEQUENCE [LARGE SCALE GENOMIC DNA]</scope>
    <source>
        <strain evidence="1">AGRC-2024</strain>
    </source>
</reference>
<evidence type="ECO:0000313" key="1">
    <source>
        <dbReference type="EMBL" id="KAL3048892.1"/>
    </source>
</evidence>
<reference evidence="1 2" key="1">
    <citation type="journal article" date="2022" name="G3 (Bethesda)">
        <title>Evaluating Illumina-, Nanopore-, and PacBio-based genome assembly strategies with the bald notothen, Trematomus borchgrevinki.</title>
        <authorList>
            <person name="Rayamajhi N."/>
            <person name="Cheng C.C."/>
            <person name="Catchen J.M."/>
        </authorList>
    </citation>
    <scope>NUCLEOTIDE SEQUENCE [LARGE SCALE GENOMIC DNA]</scope>
    <source>
        <strain evidence="1">AGRC-2024</strain>
    </source>
</reference>
<dbReference type="EMBL" id="JBIYXZ010002082">
    <property type="protein sequence ID" value="KAL3048892.1"/>
    <property type="molecule type" value="Genomic_DNA"/>
</dbReference>
<comment type="caution">
    <text evidence="1">The sequence shown here is derived from an EMBL/GenBank/DDBJ whole genome shotgun (WGS) entry which is preliminary data.</text>
</comment>
<gene>
    <name evidence="1" type="ORF">OYC64_008387</name>
</gene>
<proteinExistence type="predicted"/>
<keyword evidence="2" id="KW-1185">Reference proteome</keyword>
<dbReference type="Proteomes" id="UP001619887">
    <property type="component" value="Unassembled WGS sequence"/>
</dbReference>
<sequence>FLVKLRKCER</sequence>
<organism evidence="1 2">
    <name type="scientific">Pagothenia borchgrevinki</name>
    <name type="common">Bald rockcod</name>
    <name type="synonym">Trematomus borchgrevinki</name>
    <dbReference type="NCBI Taxonomy" id="8213"/>
    <lineage>
        <taxon>Eukaryota</taxon>
        <taxon>Metazoa</taxon>
        <taxon>Chordata</taxon>
        <taxon>Craniata</taxon>
        <taxon>Vertebrata</taxon>
        <taxon>Euteleostomi</taxon>
        <taxon>Actinopterygii</taxon>
        <taxon>Neopterygii</taxon>
        <taxon>Teleostei</taxon>
        <taxon>Neoteleostei</taxon>
        <taxon>Acanthomorphata</taxon>
        <taxon>Eupercaria</taxon>
        <taxon>Perciformes</taxon>
        <taxon>Notothenioidei</taxon>
        <taxon>Nototheniidae</taxon>
        <taxon>Pagothenia</taxon>
    </lineage>
</organism>